<dbReference type="Proteomes" id="UP001066276">
    <property type="component" value="Chromosome 7"/>
</dbReference>
<dbReference type="EMBL" id="JANPWB010000011">
    <property type="protein sequence ID" value="KAJ1132787.1"/>
    <property type="molecule type" value="Genomic_DNA"/>
</dbReference>
<dbReference type="AlphaFoldDB" id="A0AAV7PZP2"/>
<proteinExistence type="predicted"/>
<evidence type="ECO:0000313" key="2">
    <source>
        <dbReference type="EMBL" id="KAJ1132787.1"/>
    </source>
</evidence>
<accession>A0AAV7PZP2</accession>
<evidence type="ECO:0000256" key="1">
    <source>
        <dbReference type="SAM" id="MobiDB-lite"/>
    </source>
</evidence>
<evidence type="ECO:0000313" key="3">
    <source>
        <dbReference type="Proteomes" id="UP001066276"/>
    </source>
</evidence>
<reference evidence="2" key="1">
    <citation type="journal article" date="2022" name="bioRxiv">
        <title>Sequencing and chromosome-scale assembly of the giantPleurodeles waltlgenome.</title>
        <authorList>
            <person name="Brown T."/>
            <person name="Elewa A."/>
            <person name="Iarovenko S."/>
            <person name="Subramanian E."/>
            <person name="Araus A.J."/>
            <person name="Petzold A."/>
            <person name="Susuki M."/>
            <person name="Suzuki K.-i.T."/>
            <person name="Hayashi T."/>
            <person name="Toyoda A."/>
            <person name="Oliveira C."/>
            <person name="Osipova E."/>
            <person name="Leigh N.D."/>
            <person name="Simon A."/>
            <person name="Yun M.H."/>
        </authorList>
    </citation>
    <scope>NUCLEOTIDE SEQUENCE</scope>
    <source>
        <strain evidence="2">20211129_DDA</strain>
        <tissue evidence="2">Liver</tissue>
    </source>
</reference>
<sequence>MDHRSNRMREPVISPERAVYFTKCIMSALFPSYNAAHELDFLHCCQQMPNRQEKESSTHPFSPLQDEYHCFKGSLDSEEEEQLEDTFWVLTLAPGRKEGPDLETVSSQWQPEAEPGENSGYRPEDERTLGQLRVSNGVEEDGGNCPLHCDPKEEMMKRKQPEAEVTQEAICSGAAFSHRVSGGSWLRQVCDRVWRLGKTVVPIRPPP</sequence>
<protein>
    <submittedName>
        <fullName evidence="2">Uncharacterized protein</fullName>
    </submittedName>
</protein>
<keyword evidence="3" id="KW-1185">Reference proteome</keyword>
<name>A0AAV7PZP2_PLEWA</name>
<feature type="region of interest" description="Disordered" evidence="1">
    <location>
        <begin position="98"/>
        <end position="126"/>
    </location>
</feature>
<organism evidence="2 3">
    <name type="scientific">Pleurodeles waltl</name>
    <name type="common">Iberian ribbed newt</name>
    <dbReference type="NCBI Taxonomy" id="8319"/>
    <lineage>
        <taxon>Eukaryota</taxon>
        <taxon>Metazoa</taxon>
        <taxon>Chordata</taxon>
        <taxon>Craniata</taxon>
        <taxon>Vertebrata</taxon>
        <taxon>Euteleostomi</taxon>
        <taxon>Amphibia</taxon>
        <taxon>Batrachia</taxon>
        <taxon>Caudata</taxon>
        <taxon>Salamandroidea</taxon>
        <taxon>Salamandridae</taxon>
        <taxon>Pleurodelinae</taxon>
        <taxon>Pleurodeles</taxon>
    </lineage>
</organism>
<gene>
    <name evidence="2" type="ORF">NDU88_011088</name>
</gene>
<comment type="caution">
    <text evidence="2">The sequence shown here is derived from an EMBL/GenBank/DDBJ whole genome shotgun (WGS) entry which is preliminary data.</text>
</comment>